<reference evidence="1 2" key="1">
    <citation type="journal article" date="2023" name="Science">
        <title>Complex scaffold remodeling in plant triterpene biosynthesis.</title>
        <authorList>
            <person name="De La Pena R."/>
            <person name="Hodgson H."/>
            <person name="Liu J.C."/>
            <person name="Stephenson M.J."/>
            <person name="Martin A.C."/>
            <person name="Owen C."/>
            <person name="Harkess A."/>
            <person name="Leebens-Mack J."/>
            <person name="Jimenez L.E."/>
            <person name="Osbourn A."/>
            <person name="Sattely E.S."/>
        </authorList>
    </citation>
    <scope>NUCLEOTIDE SEQUENCE [LARGE SCALE GENOMIC DNA]</scope>
    <source>
        <strain evidence="2">cv. JPN11</strain>
        <tissue evidence="1">Leaf</tissue>
    </source>
</reference>
<proteinExistence type="predicted"/>
<dbReference type="EMBL" id="CM051400">
    <property type="protein sequence ID" value="KAJ4715183.1"/>
    <property type="molecule type" value="Genomic_DNA"/>
</dbReference>
<sequence>MINATPHEYSYKLPSNKKKSRRSEQSSMKKRQQQKIRSNITATSKFHGIQKQQQYMKKEDGRESLRSNQSVVRGKRINEIKADNLFAAPASSSNSIKPPPGLRNFPRDIDNAIRRIESGILDLHHDHHMDSKPMIQLAATAHGQISKRLVGSRQGQAHTQARAQAQAHCQISKRFASQIDVGGKRNGCAVHGLRSPHSMHQKEIIMRKNNRKPPTRQAILRPTLIEVDCSSCSESDGDVTSISMISSTSSSSWKTNTSETESEMKSYRSIKNSSDNSSSCSTSTDYGVQTNKHTRLYQNHKATKNTALERLKNRFKNKLGFIFHHHHHHHHHHHDHRDSKVHHATWKHLQDNIQHNNKQQLAKAEAKTNHFGKLVQGLKHNYKKKSKGGRKNLHWWEMFKRNGGLKLGNRRANDILPETEQFIEMIRYHVPRSGFGAFPGHFRGDPMKIAFSRRKVSWSCRAAGEHLHHVNGTEIAQKLHSKCPKHSHISNARFASYGTPKGPCGSLRLGDCHAVSSISVVEKVCLKKNKCSIDVQQQQHLDKDLCPSAIKRLAVEVTCS</sequence>
<evidence type="ECO:0000313" key="2">
    <source>
        <dbReference type="Proteomes" id="UP001164539"/>
    </source>
</evidence>
<evidence type="ECO:0000313" key="1">
    <source>
        <dbReference type="EMBL" id="KAJ4715183.1"/>
    </source>
</evidence>
<gene>
    <name evidence="1" type="ORF">OWV82_013571</name>
</gene>
<name>A0ACC1XVM3_MELAZ</name>
<dbReference type="Proteomes" id="UP001164539">
    <property type="component" value="Chromosome 7"/>
</dbReference>
<organism evidence="1 2">
    <name type="scientific">Melia azedarach</name>
    <name type="common">Chinaberry tree</name>
    <dbReference type="NCBI Taxonomy" id="155640"/>
    <lineage>
        <taxon>Eukaryota</taxon>
        <taxon>Viridiplantae</taxon>
        <taxon>Streptophyta</taxon>
        <taxon>Embryophyta</taxon>
        <taxon>Tracheophyta</taxon>
        <taxon>Spermatophyta</taxon>
        <taxon>Magnoliopsida</taxon>
        <taxon>eudicotyledons</taxon>
        <taxon>Gunneridae</taxon>
        <taxon>Pentapetalae</taxon>
        <taxon>rosids</taxon>
        <taxon>malvids</taxon>
        <taxon>Sapindales</taxon>
        <taxon>Meliaceae</taxon>
        <taxon>Melia</taxon>
    </lineage>
</organism>
<protein>
    <submittedName>
        <fullName evidence="1">Beta-galactosidase</fullName>
    </submittedName>
</protein>
<comment type="caution">
    <text evidence="1">The sequence shown here is derived from an EMBL/GenBank/DDBJ whole genome shotgun (WGS) entry which is preliminary data.</text>
</comment>
<keyword evidence="2" id="KW-1185">Reference proteome</keyword>
<accession>A0ACC1XVM3</accession>